<dbReference type="EC" id="2.3.2.27" evidence="2"/>
<comment type="catalytic activity">
    <reaction evidence="1">
        <text>S-ubiquitinyl-[E2 ubiquitin-conjugating enzyme]-L-cysteine + [acceptor protein]-L-lysine = [E2 ubiquitin-conjugating enzyme]-L-cysteine + N(6)-ubiquitinyl-[acceptor protein]-L-lysine.</text>
        <dbReference type="EC" id="2.3.2.27"/>
    </reaction>
</comment>
<evidence type="ECO:0000256" key="3">
    <source>
        <dbReference type="ARBA" id="ARBA00022786"/>
    </source>
</evidence>
<organism evidence="5 6">
    <name type="scientific">Salix dunnii</name>
    <dbReference type="NCBI Taxonomy" id="1413687"/>
    <lineage>
        <taxon>Eukaryota</taxon>
        <taxon>Viridiplantae</taxon>
        <taxon>Streptophyta</taxon>
        <taxon>Embryophyta</taxon>
        <taxon>Tracheophyta</taxon>
        <taxon>Spermatophyta</taxon>
        <taxon>Magnoliopsida</taxon>
        <taxon>eudicotyledons</taxon>
        <taxon>Gunneridae</taxon>
        <taxon>Pentapetalae</taxon>
        <taxon>rosids</taxon>
        <taxon>fabids</taxon>
        <taxon>Malpighiales</taxon>
        <taxon>Salicaceae</taxon>
        <taxon>Saliceae</taxon>
        <taxon>Salix</taxon>
    </lineage>
</organism>
<dbReference type="Pfam" id="PF07714">
    <property type="entry name" value="PK_Tyr_Ser-Thr"/>
    <property type="match status" value="1"/>
</dbReference>
<dbReference type="OrthoDB" id="1924358at2759"/>
<feature type="domain" description="Serine-threonine/tyrosine-protein kinase catalytic" evidence="4">
    <location>
        <begin position="21"/>
        <end position="86"/>
    </location>
</feature>
<evidence type="ECO:0000313" key="5">
    <source>
        <dbReference type="EMBL" id="KAF9685129.1"/>
    </source>
</evidence>
<comment type="caution">
    <text evidence="5">The sequence shown here is derived from an EMBL/GenBank/DDBJ whole genome shotgun (WGS) entry which is preliminary data.</text>
</comment>
<reference evidence="5 6" key="1">
    <citation type="submission" date="2020-10" db="EMBL/GenBank/DDBJ databases">
        <title>Plant Genome Project.</title>
        <authorList>
            <person name="Zhang R.-G."/>
        </authorList>
    </citation>
    <scope>NUCLEOTIDE SEQUENCE [LARGE SCALE GENOMIC DNA]</scope>
    <source>
        <strain evidence="5">FAFU-HL-1</strain>
        <tissue evidence="5">Leaf</tissue>
    </source>
</reference>
<proteinExistence type="predicted"/>
<sequence>MEMKSAAALGSLKLAPESCGYGPVFKATPDHTFIVIKVLRSDSSQGQRQFCKEVEDLSNRRHPNMLIVLGVCSGYGCLMYEYMKKAAWEIASLGKAKLFLFHGENVLA</sequence>
<evidence type="ECO:0000259" key="4">
    <source>
        <dbReference type="Pfam" id="PF07714"/>
    </source>
</evidence>
<protein>
    <recommendedName>
        <fullName evidence="2">RING-type E3 ubiquitin transferase</fullName>
        <ecNumber evidence="2">2.3.2.27</ecNumber>
    </recommendedName>
</protein>
<dbReference type="InterPro" id="IPR011009">
    <property type="entry name" value="Kinase-like_dom_sf"/>
</dbReference>
<dbReference type="PANTHER" id="PTHR45647:SF93">
    <property type="entry name" value="KINASE WITH ADENINE NUCLEOTIDE ALPHA HYDROLASES-LIKE DOMAIN-CONTAINING PROTEIN"/>
    <property type="match status" value="1"/>
</dbReference>
<keyword evidence="6" id="KW-1185">Reference proteome</keyword>
<dbReference type="GO" id="GO:0061630">
    <property type="term" value="F:ubiquitin protein ligase activity"/>
    <property type="evidence" value="ECO:0007669"/>
    <property type="project" value="UniProtKB-EC"/>
</dbReference>
<keyword evidence="3" id="KW-0833">Ubl conjugation pathway</keyword>
<gene>
    <name evidence="5" type="ORF">SADUNF_Sadunf03G0022300</name>
</gene>
<dbReference type="InterPro" id="IPR001245">
    <property type="entry name" value="Ser-Thr/Tyr_kinase_cat_dom"/>
</dbReference>
<dbReference type="InterPro" id="IPR051348">
    <property type="entry name" value="U-box_ubiquitin_ligases"/>
</dbReference>
<evidence type="ECO:0000313" key="6">
    <source>
        <dbReference type="Proteomes" id="UP000657918"/>
    </source>
</evidence>
<dbReference type="AlphaFoldDB" id="A0A835N1H3"/>
<dbReference type="PANTHER" id="PTHR45647">
    <property type="entry name" value="OS02G0152300 PROTEIN"/>
    <property type="match status" value="1"/>
</dbReference>
<dbReference type="GO" id="GO:0004672">
    <property type="term" value="F:protein kinase activity"/>
    <property type="evidence" value="ECO:0007669"/>
    <property type="project" value="InterPro"/>
</dbReference>
<evidence type="ECO:0000256" key="2">
    <source>
        <dbReference type="ARBA" id="ARBA00012483"/>
    </source>
</evidence>
<name>A0A835N1H3_9ROSI</name>
<dbReference type="SUPFAM" id="SSF56112">
    <property type="entry name" value="Protein kinase-like (PK-like)"/>
    <property type="match status" value="1"/>
</dbReference>
<evidence type="ECO:0000256" key="1">
    <source>
        <dbReference type="ARBA" id="ARBA00000900"/>
    </source>
</evidence>
<dbReference type="Proteomes" id="UP000657918">
    <property type="component" value="Unassembled WGS sequence"/>
</dbReference>
<dbReference type="Gene3D" id="3.30.200.20">
    <property type="entry name" value="Phosphorylase Kinase, domain 1"/>
    <property type="match status" value="1"/>
</dbReference>
<dbReference type="EMBL" id="JADGMS010000003">
    <property type="protein sequence ID" value="KAF9685129.1"/>
    <property type="molecule type" value="Genomic_DNA"/>
</dbReference>
<accession>A0A835N1H3</accession>